<dbReference type="InterPro" id="IPR011990">
    <property type="entry name" value="TPR-like_helical_dom_sf"/>
</dbReference>
<feature type="transmembrane region" description="Helical" evidence="8">
    <location>
        <begin position="307"/>
        <end position="326"/>
    </location>
</feature>
<evidence type="ECO:0000256" key="8">
    <source>
        <dbReference type="SAM" id="Phobius"/>
    </source>
</evidence>
<keyword evidence="4 10" id="KW-0808">Transferase</keyword>
<evidence type="ECO:0000256" key="4">
    <source>
        <dbReference type="ARBA" id="ARBA00022679"/>
    </source>
</evidence>
<organism evidence="10 11">
    <name type="scientific">Limnoraphis robusta CCNP1315</name>
    <dbReference type="NCBI Taxonomy" id="3110306"/>
    <lineage>
        <taxon>Bacteria</taxon>
        <taxon>Bacillati</taxon>
        <taxon>Cyanobacteriota</taxon>
        <taxon>Cyanophyceae</taxon>
        <taxon>Oscillatoriophycideae</taxon>
        <taxon>Oscillatoriales</taxon>
        <taxon>Sirenicapillariaceae</taxon>
        <taxon>Limnoraphis</taxon>
    </lineage>
</organism>
<dbReference type="Proteomes" id="UP001301728">
    <property type="component" value="Unassembled WGS sequence"/>
</dbReference>
<feature type="transmembrane region" description="Helical" evidence="8">
    <location>
        <begin position="123"/>
        <end position="140"/>
    </location>
</feature>
<feature type="transmembrane region" description="Helical" evidence="8">
    <location>
        <begin position="74"/>
        <end position="91"/>
    </location>
</feature>
<keyword evidence="11" id="KW-1185">Reference proteome</keyword>
<evidence type="ECO:0000256" key="1">
    <source>
        <dbReference type="ARBA" id="ARBA00004651"/>
    </source>
</evidence>
<evidence type="ECO:0000259" key="9">
    <source>
        <dbReference type="Pfam" id="PF13231"/>
    </source>
</evidence>
<evidence type="ECO:0000256" key="7">
    <source>
        <dbReference type="ARBA" id="ARBA00023136"/>
    </source>
</evidence>
<dbReference type="RefSeq" id="WP_323220053.1">
    <property type="nucleotide sequence ID" value="NZ_JAYGHT010000008.1"/>
</dbReference>
<feature type="transmembrane region" description="Helical" evidence="8">
    <location>
        <begin position="98"/>
        <end position="117"/>
    </location>
</feature>
<gene>
    <name evidence="10" type="ORF">VB854_04520</name>
</gene>
<evidence type="ECO:0000256" key="6">
    <source>
        <dbReference type="ARBA" id="ARBA00022989"/>
    </source>
</evidence>
<dbReference type="Pfam" id="PF13231">
    <property type="entry name" value="PMT_2"/>
    <property type="match status" value="1"/>
</dbReference>
<feature type="transmembrane region" description="Helical" evidence="8">
    <location>
        <begin position="276"/>
        <end position="295"/>
    </location>
</feature>
<comment type="caution">
    <text evidence="10">The sequence shown here is derived from an EMBL/GenBank/DDBJ whole genome shotgun (WGS) entry which is preliminary data.</text>
</comment>
<sequence length="825" mass="93851">MTDKNKFNGLIALLLIWLSSIISDRIWFAFDRSVPAWDQADYLTHSLNYWRVFQHPQWFSSDWWEQMWMLSPKVPPLTYILTIPFLNLFGIGPDRSPLVYIVFTGILLASVYGIASRLFNPRVAFWACLICVLLPGLYVYRLQYLIDYPITVMIALSFCCLTQWKYSERKWFWAIAFGLSFGFAMLVKQTALFFLFIPLVWVSIEAVKQRRWKSLIQLTVGLLLSALILTPWVRTNWLLMLTSGKRATIDSALAEGDPALNTLDAWIYYWNLLPYHVSWVLLIVPLVGFLLYLFYPKFLSKPINVPALKWLTVFWIGGYLLCSLNINKDFRYSLPLLPVSAIFLAYGLTLWPERWGKTVRGITVSLAIVLMLLNLWPIGGVWGRRMAAFLSPGGDRIAHLGLQWPHEQVINEIIETEPYLQSTLGVLPSTPDVNQHNLNYFGALRDEQVYGRQVGTRLEQVSQDSLSLSWFVTKTGQQGMVERINEAQVAIVREIEQGRQFQLHKRWLLPDNTVFNLYHRQTPYIEVSPQPNASEPVQLSQVIVSPQVPPDAAIPIIYVWSGSWEQLQSGLVILTWKLQTPSTAKGSSEWLHDHAIASGTLHSGSLGENETNSGFQVLERMGMLPPKDILPGVYRLEATYLNRETGETYKITVPPVTVEINPKSPKLPAPELDLVSQLRQLALNLPQGIPGLEPVFDQVGRINQYDPIQDYTVQAEKTLTYRLQTEPDNLDYAYALALATVLKQDAPRAIAALEKVTQLDPQNPNAHAYLAFIHLYALHPQAAKLAIQRALELNPDQSEFQALRGIAALMQGNLIQAWQDLQALR</sequence>
<reference evidence="10 11" key="1">
    <citation type="submission" date="2023-12" db="EMBL/GenBank/DDBJ databases">
        <title>Baltic Sea Cyanobacteria.</title>
        <authorList>
            <person name="Delbaje E."/>
            <person name="Fewer D.P."/>
            <person name="Shishido T.K."/>
        </authorList>
    </citation>
    <scope>NUCLEOTIDE SEQUENCE [LARGE SCALE GENOMIC DNA]</scope>
    <source>
        <strain evidence="10 11">CCNP 1315</strain>
    </source>
</reference>
<evidence type="ECO:0000256" key="3">
    <source>
        <dbReference type="ARBA" id="ARBA00022676"/>
    </source>
</evidence>
<evidence type="ECO:0000256" key="5">
    <source>
        <dbReference type="ARBA" id="ARBA00022692"/>
    </source>
</evidence>
<dbReference type="PANTHER" id="PTHR33908:SF11">
    <property type="entry name" value="MEMBRANE PROTEIN"/>
    <property type="match status" value="1"/>
</dbReference>
<keyword evidence="5 8" id="KW-0812">Transmembrane</keyword>
<keyword evidence="7 8" id="KW-0472">Membrane</keyword>
<feature type="transmembrane region" description="Helical" evidence="8">
    <location>
        <begin position="332"/>
        <end position="351"/>
    </location>
</feature>
<feature type="transmembrane region" description="Helical" evidence="8">
    <location>
        <begin position="145"/>
        <end position="166"/>
    </location>
</feature>
<keyword evidence="2" id="KW-1003">Cell membrane</keyword>
<dbReference type="EMBL" id="JAYGHT010000008">
    <property type="protein sequence ID" value="MEA5518211.1"/>
    <property type="molecule type" value="Genomic_DNA"/>
</dbReference>
<comment type="subcellular location">
    <subcellularLocation>
        <location evidence="1">Cell membrane</location>
        <topology evidence="1">Multi-pass membrane protein</topology>
    </subcellularLocation>
</comment>
<protein>
    <submittedName>
        <fullName evidence="10">Glycosyltransferase family 39 protein</fullName>
        <ecNumber evidence="10">2.4.-.-</ecNumber>
    </submittedName>
</protein>
<evidence type="ECO:0000313" key="11">
    <source>
        <dbReference type="Proteomes" id="UP001301728"/>
    </source>
</evidence>
<dbReference type="InterPro" id="IPR038731">
    <property type="entry name" value="RgtA/B/C-like"/>
</dbReference>
<keyword evidence="3 10" id="KW-0328">Glycosyltransferase</keyword>
<feature type="transmembrane region" description="Helical" evidence="8">
    <location>
        <begin position="214"/>
        <end position="233"/>
    </location>
</feature>
<dbReference type="InterPro" id="IPR050297">
    <property type="entry name" value="LipidA_mod_glycosyltrf_83"/>
</dbReference>
<dbReference type="Pfam" id="PF14559">
    <property type="entry name" value="TPR_19"/>
    <property type="match status" value="1"/>
</dbReference>
<dbReference type="SUPFAM" id="SSF48452">
    <property type="entry name" value="TPR-like"/>
    <property type="match status" value="1"/>
</dbReference>
<feature type="transmembrane region" description="Helical" evidence="8">
    <location>
        <begin position="363"/>
        <end position="382"/>
    </location>
</feature>
<dbReference type="Gene3D" id="1.25.40.10">
    <property type="entry name" value="Tetratricopeptide repeat domain"/>
    <property type="match status" value="1"/>
</dbReference>
<evidence type="ECO:0000313" key="10">
    <source>
        <dbReference type="EMBL" id="MEA5518211.1"/>
    </source>
</evidence>
<feature type="domain" description="Glycosyltransferase RgtA/B/C/D-like" evidence="9">
    <location>
        <begin position="74"/>
        <end position="232"/>
    </location>
</feature>
<feature type="transmembrane region" description="Helical" evidence="8">
    <location>
        <begin position="172"/>
        <end position="202"/>
    </location>
</feature>
<evidence type="ECO:0000256" key="2">
    <source>
        <dbReference type="ARBA" id="ARBA00022475"/>
    </source>
</evidence>
<dbReference type="GO" id="GO:0016757">
    <property type="term" value="F:glycosyltransferase activity"/>
    <property type="evidence" value="ECO:0007669"/>
    <property type="project" value="UniProtKB-KW"/>
</dbReference>
<dbReference type="EC" id="2.4.-.-" evidence="10"/>
<dbReference type="PANTHER" id="PTHR33908">
    <property type="entry name" value="MANNOSYLTRANSFERASE YKCB-RELATED"/>
    <property type="match status" value="1"/>
</dbReference>
<accession>A0ABU5TUA3</accession>
<keyword evidence="6 8" id="KW-1133">Transmembrane helix</keyword>
<name>A0ABU5TUA3_9CYAN</name>
<proteinExistence type="predicted"/>